<evidence type="ECO:0000313" key="1">
    <source>
        <dbReference type="EMBL" id="OAX84927.1"/>
    </source>
</evidence>
<protein>
    <submittedName>
        <fullName evidence="1">Uncharacterized protein</fullName>
    </submittedName>
</protein>
<dbReference type="Proteomes" id="UP000091918">
    <property type="component" value="Unassembled WGS sequence"/>
</dbReference>
<sequence>MEIFLPLCGIVVKQPGRFSHGQLPNHFLAWYEEYDQWKVYHRHTFQELDFSQSWVTSRLVWTTKPPTTRMRAHTNSSNSFIHQAVSGHSRSTAFAGICWFSACPMFLTTADIGARLFAFLLSAKCDNQYRFSPGHDFGGAGQFQGRYKDTLDIQSSRPLFDFNADPSLLVLESTNRNKHLICNAAESRSISALDLTHLKAPDASVIVPHGSFLTFGVQRHHIVGPGISIDAESSRVSIDAESSREPPVDPCPQIPETGSSVIKSKALGTIHCRVPLFNIVGQWIYETGCFRLLDNETVTEVYTWLCKASKSSEGRADLGKVTGIRLSTSLKRSTSFGQQSQRGNMRLRFRASEVENLVRIANPGWDHVRVTSITAPNHHSITLFGSDVIMRCAVFEKVF</sequence>
<evidence type="ECO:0000313" key="2">
    <source>
        <dbReference type="Proteomes" id="UP000091918"/>
    </source>
</evidence>
<dbReference type="OrthoDB" id="5273847at2759"/>
<reference evidence="1 2" key="1">
    <citation type="submission" date="2015-07" db="EMBL/GenBank/DDBJ databases">
        <title>Emmonsia species relationships and genome sequence.</title>
        <authorList>
            <person name="Cuomo C.A."/>
            <person name="Schwartz I.S."/>
            <person name="Kenyon C."/>
            <person name="de Hoog G.S."/>
            <person name="Govender N.P."/>
            <person name="Botha A."/>
            <person name="Moreno L."/>
            <person name="de Vries M."/>
            <person name="Munoz J.F."/>
            <person name="Stielow J.B."/>
        </authorList>
    </citation>
    <scope>NUCLEOTIDE SEQUENCE [LARGE SCALE GENOMIC DNA]</scope>
    <source>
        <strain evidence="1 2">CBS 136260</strain>
    </source>
</reference>
<dbReference type="EMBL" id="LGUA01000040">
    <property type="protein sequence ID" value="OAX84927.1"/>
    <property type="molecule type" value="Genomic_DNA"/>
</dbReference>
<dbReference type="AlphaFoldDB" id="A0A1B7P7Q6"/>
<proteinExistence type="predicted"/>
<organism evidence="1 2">
    <name type="scientific">Emergomyces africanus</name>
    <dbReference type="NCBI Taxonomy" id="1955775"/>
    <lineage>
        <taxon>Eukaryota</taxon>
        <taxon>Fungi</taxon>
        <taxon>Dikarya</taxon>
        <taxon>Ascomycota</taxon>
        <taxon>Pezizomycotina</taxon>
        <taxon>Eurotiomycetes</taxon>
        <taxon>Eurotiomycetidae</taxon>
        <taxon>Onygenales</taxon>
        <taxon>Ajellomycetaceae</taxon>
        <taxon>Emergomyces</taxon>
    </lineage>
</organism>
<comment type="caution">
    <text evidence="1">The sequence shown here is derived from an EMBL/GenBank/DDBJ whole genome shotgun (WGS) entry which is preliminary data.</text>
</comment>
<name>A0A1B7P7Q6_9EURO</name>
<keyword evidence="2" id="KW-1185">Reference proteome</keyword>
<accession>A0A1B7P7Q6</accession>
<gene>
    <name evidence="1" type="ORF">ACJ72_00713</name>
</gene>